<dbReference type="Pfam" id="PF04932">
    <property type="entry name" value="Wzy_C"/>
    <property type="match status" value="1"/>
</dbReference>
<feature type="domain" description="O-antigen ligase-related" evidence="6">
    <location>
        <begin position="190"/>
        <end position="336"/>
    </location>
</feature>
<feature type="transmembrane region" description="Helical" evidence="5">
    <location>
        <begin position="179"/>
        <end position="198"/>
    </location>
</feature>
<evidence type="ECO:0000313" key="7">
    <source>
        <dbReference type="EMBL" id="THF55204.1"/>
    </source>
</evidence>
<protein>
    <submittedName>
        <fullName evidence="7">O-antigen ligase family protein</fullName>
    </submittedName>
</protein>
<evidence type="ECO:0000256" key="5">
    <source>
        <dbReference type="SAM" id="Phobius"/>
    </source>
</evidence>
<dbReference type="PANTHER" id="PTHR37422">
    <property type="entry name" value="TEICHURONIC ACID BIOSYNTHESIS PROTEIN TUAE"/>
    <property type="match status" value="1"/>
</dbReference>
<keyword evidence="3 5" id="KW-1133">Transmembrane helix</keyword>
<dbReference type="InterPro" id="IPR007016">
    <property type="entry name" value="O-antigen_ligase-rel_domated"/>
</dbReference>
<feature type="transmembrane region" description="Helical" evidence="5">
    <location>
        <begin position="381"/>
        <end position="400"/>
    </location>
</feature>
<proteinExistence type="predicted"/>
<comment type="caution">
    <text evidence="7">The sequence shown here is derived from an EMBL/GenBank/DDBJ whole genome shotgun (WGS) entry which is preliminary data.</text>
</comment>
<feature type="transmembrane region" description="Helical" evidence="5">
    <location>
        <begin position="324"/>
        <end position="345"/>
    </location>
</feature>
<evidence type="ECO:0000313" key="8">
    <source>
        <dbReference type="Proteomes" id="UP000306441"/>
    </source>
</evidence>
<keyword evidence="2 5" id="KW-0812">Transmembrane</keyword>
<gene>
    <name evidence="7" type="ORF">E6C48_18310</name>
</gene>
<dbReference type="EMBL" id="SSNY01000012">
    <property type="protein sequence ID" value="THF55204.1"/>
    <property type="molecule type" value="Genomic_DNA"/>
</dbReference>
<feature type="transmembrane region" description="Helical" evidence="5">
    <location>
        <begin position="204"/>
        <end position="223"/>
    </location>
</feature>
<dbReference type="RefSeq" id="WP_136359629.1">
    <property type="nucleotide sequence ID" value="NZ_SSNY01000012.1"/>
</dbReference>
<feature type="transmembrane region" description="Helical" evidence="5">
    <location>
        <begin position="15"/>
        <end position="33"/>
    </location>
</feature>
<feature type="transmembrane region" description="Helical" evidence="5">
    <location>
        <begin position="235"/>
        <end position="259"/>
    </location>
</feature>
<accession>A0ABY2Q2I3</accession>
<evidence type="ECO:0000256" key="3">
    <source>
        <dbReference type="ARBA" id="ARBA00022989"/>
    </source>
</evidence>
<dbReference type="Proteomes" id="UP000306441">
    <property type="component" value="Unassembled WGS sequence"/>
</dbReference>
<evidence type="ECO:0000256" key="1">
    <source>
        <dbReference type="ARBA" id="ARBA00004141"/>
    </source>
</evidence>
<feature type="transmembrane region" description="Helical" evidence="5">
    <location>
        <begin position="155"/>
        <end position="174"/>
    </location>
</feature>
<feature type="transmembrane region" description="Helical" evidence="5">
    <location>
        <begin position="65"/>
        <end position="84"/>
    </location>
</feature>
<organism evidence="7 8">
    <name type="scientific">Ollibium composti</name>
    <dbReference type="NCBI Taxonomy" id="2675109"/>
    <lineage>
        <taxon>Bacteria</taxon>
        <taxon>Pseudomonadati</taxon>
        <taxon>Pseudomonadota</taxon>
        <taxon>Alphaproteobacteria</taxon>
        <taxon>Hyphomicrobiales</taxon>
        <taxon>Phyllobacteriaceae</taxon>
        <taxon>Ollibium</taxon>
    </lineage>
</organism>
<dbReference type="GO" id="GO:0016874">
    <property type="term" value="F:ligase activity"/>
    <property type="evidence" value="ECO:0007669"/>
    <property type="project" value="UniProtKB-KW"/>
</dbReference>
<evidence type="ECO:0000259" key="6">
    <source>
        <dbReference type="Pfam" id="PF04932"/>
    </source>
</evidence>
<comment type="subcellular location">
    <subcellularLocation>
        <location evidence="1">Membrane</location>
        <topology evidence="1">Multi-pass membrane protein</topology>
    </subcellularLocation>
</comment>
<dbReference type="InterPro" id="IPR051533">
    <property type="entry name" value="WaaL-like"/>
</dbReference>
<keyword evidence="7" id="KW-0436">Ligase</keyword>
<reference evidence="7 8" key="1">
    <citation type="submission" date="2019-04" db="EMBL/GenBank/DDBJ databases">
        <title>Mesorhizobium composti sp. nov., isolated from compost.</title>
        <authorList>
            <person name="Lin S.-Y."/>
            <person name="Hameed A."/>
            <person name="Hsieh Y.-T."/>
            <person name="Young C.-C."/>
        </authorList>
    </citation>
    <scope>NUCLEOTIDE SEQUENCE [LARGE SCALE GENOMIC DNA]</scope>
    <source>
        <strain evidence="7 8">CC-YTH430</strain>
    </source>
</reference>
<sequence length="420" mass="45377">MKIAKARLVNPDHNFWYGLVAVAISIFVFAYSIRFGQVSILAYYALWLPLVLVDYRKALGTSTDLAWIAPFAALACLSTFWSAAPGVTARASVQFASHVVCALIAARTVSVRTLTLGAILGTLLVLFFSLVHGQYHLDPLDGSYSFVGAFPSKNQLGLFSSLGVYFAFAALVVLGERGLWRIVALACGGLSAVLLARSQSATSVITLALVLAIQIWLRLALLFSPRVRKVSMAAGIVLAICVVFTGLNFGGLDLLLAAFGKDSTLTGRTYLWSQGWAAAAQAPFFGVGYQAYWVQGFSEAERLWEEFYIGSRSGFHFHNTFIEVGVELGLAGVALIATVLLRTFAGHLGRVLGDARNEASFVLFGLVAMFLVRAFVEVDVINPYVVGSFLLFYAAGRLAVPRTLPRYAPLRRSSRPGHAA</sequence>
<name>A0ABY2Q2I3_9HYPH</name>
<evidence type="ECO:0000256" key="2">
    <source>
        <dbReference type="ARBA" id="ARBA00022692"/>
    </source>
</evidence>
<feature type="transmembrane region" description="Helical" evidence="5">
    <location>
        <begin position="114"/>
        <end position="135"/>
    </location>
</feature>
<keyword evidence="4 5" id="KW-0472">Membrane</keyword>
<feature type="transmembrane region" description="Helical" evidence="5">
    <location>
        <begin position="357"/>
        <end position="375"/>
    </location>
</feature>
<dbReference type="PANTHER" id="PTHR37422:SF13">
    <property type="entry name" value="LIPOPOLYSACCHARIDE BIOSYNTHESIS PROTEIN PA4999-RELATED"/>
    <property type="match status" value="1"/>
</dbReference>
<evidence type="ECO:0000256" key="4">
    <source>
        <dbReference type="ARBA" id="ARBA00023136"/>
    </source>
</evidence>
<keyword evidence="8" id="KW-1185">Reference proteome</keyword>